<reference evidence="1" key="1">
    <citation type="submission" date="2022-10" db="EMBL/GenBank/DDBJ databases">
        <title>Culturing micro-colonial fungi from biological soil crusts in the Mojave desert and describing Neophaeococcomyces mojavensis, and introducing the new genera and species Taxawa tesnikishii.</title>
        <authorList>
            <person name="Kurbessoian T."/>
            <person name="Stajich J.E."/>
        </authorList>
    </citation>
    <scope>NUCLEOTIDE SEQUENCE</scope>
    <source>
        <strain evidence="1">JES_115</strain>
    </source>
</reference>
<dbReference type="EMBL" id="JAPDRP010000009">
    <property type="protein sequence ID" value="KAJ9644589.1"/>
    <property type="molecule type" value="Genomic_DNA"/>
</dbReference>
<keyword evidence="2" id="KW-1185">Reference proteome</keyword>
<evidence type="ECO:0000313" key="1">
    <source>
        <dbReference type="EMBL" id="KAJ9644589.1"/>
    </source>
</evidence>
<gene>
    <name evidence="1" type="ORF">H2199_003552</name>
</gene>
<sequence>MPALRRLGGGYLDPYVALDVPVVVELGYRAPIGLLTPNVTPVHTVVDNRLAVYDPGYAVDDIGPLDRPTRTARGALVAGPGVGLVERRGRLLRLDKLLTPRSLKNTKKRSLLNRLLLRNGPLLLSELHPLGRLRPLDWLTQADRLGEPEMVDGVGGAAMGLLGEVVEAISAVGSAEDIETCAILCGTYLITVLF</sequence>
<accession>A0ACC2ZA80</accession>
<proteinExistence type="predicted"/>
<organism evidence="1 2">
    <name type="scientific">Coniosporium tulheliwenetii</name>
    <dbReference type="NCBI Taxonomy" id="3383036"/>
    <lineage>
        <taxon>Eukaryota</taxon>
        <taxon>Fungi</taxon>
        <taxon>Dikarya</taxon>
        <taxon>Ascomycota</taxon>
        <taxon>Pezizomycotina</taxon>
        <taxon>Dothideomycetes</taxon>
        <taxon>Dothideomycetes incertae sedis</taxon>
        <taxon>Coniosporium</taxon>
    </lineage>
</organism>
<name>A0ACC2ZA80_9PEZI</name>
<dbReference type="Proteomes" id="UP001172680">
    <property type="component" value="Unassembled WGS sequence"/>
</dbReference>
<comment type="caution">
    <text evidence="1">The sequence shown here is derived from an EMBL/GenBank/DDBJ whole genome shotgun (WGS) entry which is preliminary data.</text>
</comment>
<protein>
    <submittedName>
        <fullName evidence="1">Uncharacterized protein</fullName>
    </submittedName>
</protein>
<evidence type="ECO:0000313" key="2">
    <source>
        <dbReference type="Proteomes" id="UP001172680"/>
    </source>
</evidence>